<sequence length="439" mass="48493">MFRPDAATFQYSEDQSLVELYLSFRAATLPFEPAASGFEAVVPTHIVVRPVAQAAPSGAEAAPAYDRTLPFAYAVDDTTALTSTQVFVEQVRLAVAPGEYEVDVTLMPEGEQEVRALLNLTVPNYAEARGTAISAVQLATRIRPTTDPTDPLSKSGLSIRPNPDAFYGGDGAAVRYYAEVYGPPDATEDYTLVSFVAESATGAALPDHEDRLDRSVKPVDVIAGQIDVSTLPSGIYYLRLVALNEANEAVAEQSKRFFVINPDVAPVATGDAMSFEETLYGAMGEEELLQNLAHARVIATGREEAQMAALTTDEERRAFLAAFWATRDEDGVPSVNEARQNFYNRLRVVTQRFSEFGQEPYQTDRGRIFLTYGPPTEIDRRPFEAGMLQHEIWRYDNIPGEGQAFFVFVDRYSSDRYELIHSDVTGEVSIPNWEAQLIR</sequence>
<name>A0A271J4V5_9BACT</name>
<dbReference type="Pfam" id="PF20094">
    <property type="entry name" value="GWxTD_dom"/>
    <property type="match status" value="1"/>
</dbReference>
<feature type="domain" description="GWxTD" evidence="1">
    <location>
        <begin position="304"/>
        <end position="422"/>
    </location>
</feature>
<dbReference type="NCBIfam" id="TIGR04514">
    <property type="entry name" value="GWxTD_dom"/>
    <property type="match status" value="1"/>
</dbReference>
<dbReference type="Proteomes" id="UP000216339">
    <property type="component" value="Unassembled WGS sequence"/>
</dbReference>
<reference evidence="2 3" key="1">
    <citation type="submission" date="2016-11" db="EMBL/GenBank/DDBJ databases">
        <title>Study of marine rhodopsin-containing bacteria.</title>
        <authorList>
            <person name="Yoshizawa S."/>
            <person name="Kumagai Y."/>
            <person name="Kogure K."/>
        </authorList>
    </citation>
    <scope>NUCLEOTIDE SEQUENCE [LARGE SCALE GENOMIC DNA]</scope>
    <source>
        <strain evidence="2 3">SAORIC-28</strain>
    </source>
</reference>
<dbReference type="InterPro" id="IPR030959">
    <property type="entry name" value="GWxTD_dom"/>
</dbReference>
<dbReference type="EMBL" id="MQWD01000001">
    <property type="protein sequence ID" value="PAP77709.1"/>
    <property type="molecule type" value="Genomic_DNA"/>
</dbReference>
<organism evidence="2 3">
    <name type="scientific">Rubrivirga marina</name>
    <dbReference type="NCBI Taxonomy" id="1196024"/>
    <lineage>
        <taxon>Bacteria</taxon>
        <taxon>Pseudomonadati</taxon>
        <taxon>Rhodothermota</taxon>
        <taxon>Rhodothermia</taxon>
        <taxon>Rhodothermales</taxon>
        <taxon>Rubricoccaceae</taxon>
        <taxon>Rubrivirga</taxon>
    </lineage>
</organism>
<accession>A0A271J4V5</accession>
<dbReference type="AlphaFoldDB" id="A0A271J4V5"/>
<keyword evidence="3" id="KW-1185">Reference proteome</keyword>
<evidence type="ECO:0000259" key="1">
    <source>
        <dbReference type="Pfam" id="PF20094"/>
    </source>
</evidence>
<gene>
    <name evidence="2" type="ORF">BSZ37_15285</name>
</gene>
<evidence type="ECO:0000313" key="3">
    <source>
        <dbReference type="Proteomes" id="UP000216339"/>
    </source>
</evidence>
<evidence type="ECO:0000313" key="2">
    <source>
        <dbReference type="EMBL" id="PAP77709.1"/>
    </source>
</evidence>
<proteinExistence type="predicted"/>
<protein>
    <recommendedName>
        <fullName evidence="1">GWxTD domain-containing protein</fullName>
    </recommendedName>
</protein>
<comment type="caution">
    <text evidence="2">The sequence shown here is derived from an EMBL/GenBank/DDBJ whole genome shotgun (WGS) entry which is preliminary data.</text>
</comment>